<keyword evidence="2" id="KW-0812">Transmembrane</keyword>
<gene>
    <name evidence="3" type="ORF">BSOLF_2222</name>
</gene>
<name>A0A2R6Y318_9BACL</name>
<evidence type="ECO:0000313" key="3">
    <source>
        <dbReference type="EMBL" id="PTQ57071.1"/>
    </source>
</evidence>
<dbReference type="AlphaFoldDB" id="A0A2R6Y318"/>
<feature type="transmembrane region" description="Helical" evidence="2">
    <location>
        <begin position="49"/>
        <end position="68"/>
    </location>
</feature>
<dbReference type="Proteomes" id="UP000244338">
    <property type="component" value="Unassembled WGS sequence"/>
</dbReference>
<keyword evidence="2" id="KW-1133">Transmembrane helix</keyword>
<evidence type="ECO:0000256" key="1">
    <source>
        <dbReference type="SAM" id="MobiDB-lite"/>
    </source>
</evidence>
<reference evidence="4" key="1">
    <citation type="journal article" date="2018" name="Sci. Rep.">
        <title>Lignite coal burning seam in the remote Altai Mountains harbors a hydrogen-driven thermophilic microbial community.</title>
        <authorList>
            <person name="Kadnikov V.V."/>
            <person name="Mardanov A.V."/>
            <person name="Ivasenko D.A."/>
            <person name="Antsiferov D.V."/>
            <person name="Beletsky A.V."/>
            <person name="Karnachuk O.V."/>
            <person name="Ravin N.V."/>
        </authorList>
    </citation>
    <scope>NUCLEOTIDE SEQUENCE [LARGE SCALE GENOMIC DNA]</scope>
</reference>
<feature type="compositionally biased region" description="Basic residues" evidence="1">
    <location>
        <begin position="10"/>
        <end position="20"/>
    </location>
</feature>
<proteinExistence type="predicted"/>
<organism evidence="3 4">
    <name type="scientific">Candidatus Carbonibacillus altaicus</name>
    <dbReference type="NCBI Taxonomy" id="2163959"/>
    <lineage>
        <taxon>Bacteria</taxon>
        <taxon>Bacillati</taxon>
        <taxon>Bacillota</taxon>
        <taxon>Bacilli</taxon>
        <taxon>Bacillales</taxon>
        <taxon>Candidatus Carbonibacillus</taxon>
    </lineage>
</organism>
<evidence type="ECO:0000256" key="2">
    <source>
        <dbReference type="SAM" id="Phobius"/>
    </source>
</evidence>
<protein>
    <submittedName>
        <fullName evidence="3">Uncharacterized protein</fullName>
    </submittedName>
</protein>
<keyword evidence="2" id="KW-0472">Membrane</keyword>
<evidence type="ECO:0000313" key="4">
    <source>
        <dbReference type="Proteomes" id="UP000244338"/>
    </source>
</evidence>
<dbReference type="EMBL" id="PEBX01000013">
    <property type="protein sequence ID" value="PTQ57071.1"/>
    <property type="molecule type" value="Genomic_DNA"/>
</dbReference>
<feature type="region of interest" description="Disordered" evidence="1">
    <location>
        <begin position="1"/>
        <end position="20"/>
    </location>
</feature>
<accession>A0A2R6Y318</accession>
<comment type="caution">
    <text evidence="3">The sequence shown here is derived from an EMBL/GenBank/DDBJ whole genome shotgun (WGS) entry which is preliminary data.</text>
</comment>
<sequence>MKKEMNRVTQKTKKKKRRNHPATALAFPLIAQDDATASAKENINLAQLALVASSFYAFAGMIGLYLAWKEWIRPQSQEKDELIVS</sequence>